<dbReference type="Proteomes" id="UP000774326">
    <property type="component" value="Unassembled WGS sequence"/>
</dbReference>
<accession>A0A9P8PYP2</accession>
<organism evidence="1 2">
    <name type="scientific">Wickerhamomyces pijperi</name>
    <name type="common">Yeast</name>
    <name type="synonym">Pichia pijperi</name>
    <dbReference type="NCBI Taxonomy" id="599730"/>
    <lineage>
        <taxon>Eukaryota</taxon>
        <taxon>Fungi</taxon>
        <taxon>Dikarya</taxon>
        <taxon>Ascomycota</taxon>
        <taxon>Saccharomycotina</taxon>
        <taxon>Saccharomycetes</taxon>
        <taxon>Phaffomycetales</taxon>
        <taxon>Wickerhamomycetaceae</taxon>
        <taxon>Wickerhamomyces</taxon>
    </lineage>
</organism>
<proteinExistence type="predicted"/>
<protein>
    <submittedName>
        <fullName evidence="1">Uncharacterized protein</fullName>
    </submittedName>
</protein>
<name>A0A9P8PYP2_WICPI</name>
<gene>
    <name evidence="1" type="ORF">WICPIJ_008010</name>
</gene>
<evidence type="ECO:0000313" key="2">
    <source>
        <dbReference type="Proteomes" id="UP000774326"/>
    </source>
</evidence>
<evidence type="ECO:0000313" key="1">
    <source>
        <dbReference type="EMBL" id="KAH3681002.1"/>
    </source>
</evidence>
<reference evidence="1" key="2">
    <citation type="submission" date="2021-01" db="EMBL/GenBank/DDBJ databases">
        <authorList>
            <person name="Schikora-Tamarit M.A."/>
        </authorList>
    </citation>
    <scope>NUCLEOTIDE SEQUENCE</scope>
    <source>
        <strain evidence="1">CBS2887</strain>
    </source>
</reference>
<sequence length="204" mass="22577">MYLTGEEAKAEASPMISSKDLNFNLASWIWKTCSGVIPASEMMAPLESDKETTLPPNSITFKAAYWATLPEPEMATFLPVKSSLPLNLLISLSDLPFGLKSEPPLPPPMFKPVKAFLKICSKPKNFKMDKLTDGCNLKPPLYGPKAELNWTLKPLLISCSPLSFSQETLNWMILSGTETTGRTFSYFGSCWNKVEALMVETTSL</sequence>
<comment type="caution">
    <text evidence="1">The sequence shown here is derived from an EMBL/GenBank/DDBJ whole genome shotgun (WGS) entry which is preliminary data.</text>
</comment>
<keyword evidence="2" id="KW-1185">Reference proteome</keyword>
<dbReference type="AlphaFoldDB" id="A0A9P8PYP2"/>
<dbReference type="OrthoDB" id="10620572at2759"/>
<reference evidence="1" key="1">
    <citation type="journal article" date="2021" name="Open Biol.">
        <title>Shared evolutionary footprints suggest mitochondrial oxidative damage underlies multiple complex I losses in fungi.</title>
        <authorList>
            <person name="Schikora-Tamarit M.A."/>
            <person name="Marcet-Houben M."/>
            <person name="Nosek J."/>
            <person name="Gabaldon T."/>
        </authorList>
    </citation>
    <scope>NUCLEOTIDE SEQUENCE</scope>
    <source>
        <strain evidence="1">CBS2887</strain>
    </source>
</reference>
<dbReference type="EMBL" id="JAEUBG010004634">
    <property type="protein sequence ID" value="KAH3681002.1"/>
    <property type="molecule type" value="Genomic_DNA"/>
</dbReference>